<keyword evidence="1" id="KW-0732">Signal</keyword>
<dbReference type="InterPro" id="IPR036610">
    <property type="entry name" value="PEBP-like_sf"/>
</dbReference>
<dbReference type="EMBL" id="CDHN01000004">
    <property type="protein sequence ID" value="CEJ91709.1"/>
    <property type="molecule type" value="Genomic_DNA"/>
</dbReference>
<sequence length="233" mass="23628">MHSLSSIITTASLLAAGCAQSPPGFQPATANHLTVTYGGIEVQPAGITLQASQAVNAPSLALAGSNAGPFVAIMLDLSVQTPQSAPGNTTLLHWILTGLNRSSGSALASSQKAITPYIGPGPPAGQTHTYALFLYNESVNFAVPANYVPFFNNLTASVYNRIGFDISNFTTETNLGEPIASDYFLVGTPAGTPTASSGAAATPSVVTGSAVSVIKIQTMVAAIGVLSVLGSFL</sequence>
<evidence type="ECO:0008006" key="4">
    <source>
        <dbReference type="Google" id="ProtNLM"/>
    </source>
</evidence>
<dbReference type="GO" id="GO:0030162">
    <property type="term" value="P:regulation of proteolysis"/>
    <property type="evidence" value="ECO:0007669"/>
    <property type="project" value="TreeGrafter"/>
</dbReference>
<reference evidence="2 3" key="1">
    <citation type="journal article" date="2015" name="Genome Announc.">
        <title>Draft Genome Sequence and Gene Annotation of the Entomopathogenic Fungus Verticillium hemipterigenum.</title>
        <authorList>
            <person name="Horn F."/>
            <person name="Habel A."/>
            <person name="Scharf D.H."/>
            <person name="Dworschak J."/>
            <person name="Brakhage A.A."/>
            <person name="Guthke R."/>
            <person name="Hertweck C."/>
            <person name="Linde J."/>
        </authorList>
    </citation>
    <scope>NUCLEOTIDE SEQUENCE [LARGE SCALE GENOMIC DNA]</scope>
</reference>
<dbReference type="CDD" id="cd00866">
    <property type="entry name" value="PEBP_euk"/>
    <property type="match status" value="1"/>
</dbReference>
<dbReference type="GO" id="GO:0030414">
    <property type="term" value="F:peptidase inhibitor activity"/>
    <property type="evidence" value="ECO:0007669"/>
    <property type="project" value="TreeGrafter"/>
</dbReference>
<dbReference type="GO" id="GO:0046578">
    <property type="term" value="P:regulation of Ras protein signal transduction"/>
    <property type="evidence" value="ECO:0007669"/>
    <property type="project" value="TreeGrafter"/>
</dbReference>
<dbReference type="STRING" id="1531966.A0A0A1TAC2"/>
<dbReference type="SUPFAM" id="SSF49777">
    <property type="entry name" value="PEBP-like"/>
    <property type="match status" value="1"/>
</dbReference>
<dbReference type="OrthoDB" id="440553at2759"/>
<keyword evidence="3" id="KW-1185">Reference proteome</keyword>
<evidence type="ECO:0000313" key="2">
    <source>
        <dbReference type="EMBL" id="CEJ91709.1"/>
    </source>
</evidence>
<accession>A0A0A1TAC2</accession>
<dbReference type="PANTHER" id="PTHR11362">
    <property type="entry name" value="PHOSPHATIDYLETHANOLAMINE-BINDING PROTEIN"/>
    <property type="match status" value="1"/>
</dbReference>
<evidence type="ECO:0000313" key="3">
    <source>
        <dbReference type="Proteomes" id="UP000039046"/>
    </source>
</evidence>
<dbReference type="GO" id="GO:0005543">
    <property type="term" value="F:phospholipid binding"/>
    <property type="evidence" value="ECO:0007669"/>
    <property type="project" value="TreeGrafter"/>
</dbReference>
<dbReference type="Pfam" id="PF01161">
    <property type="entry name" value="PBP"/>
    <property type="match status" value="1"/>
</dbReference>
<dbReference type="InterPro" id="IPR035810">
    <property type="entry name" value="PEBP_euk"/>
</dbReference>
<organism evidence="2 3">
    <name type="scientific">[Torrubiella] hemipterigena</name>
    <dbReference type="NCBI Taxonomy" id="1531966"/>
    <lineage>
        <taxon>Eukaryota</taxon>
        <taxon>Fungi</taxon>
        <taxon>Dikarya</taxon>
        <taxon>Ascomycota</taxon>
        <taxon>Pezizomycotina</taxon>
        <taxon>Sordariomycetes</taxon>
        <taxon>Hypocreomycetidae</taxon>
        <taxon>Hypocreales</taxon>
        <taxon>Clavicipitaceae</taxon>
        <taxon>Clavicipitaceae incertae sedis</taxon>
        <taxon>'Torrubiella' clade</taxon>
    </lineage>
</organism>
<dbReference type="PANTHER" id="PTHR11362:SF141">
    <property type="entry name" value="PHOSPHATIDYLETHANOLAMINE-BINDING PROTEIN"/>
    <property type="match status" value="1"/>
</dbReference>
<evidence type="ECO:0000256" key="1">
    <source>
        <dbReference type="SAM" id="SignalP"/>
    </source>
</evidence>
<feature type="chain" id="PRO_5001979088" description="PEBP-like protein" evidence="1">
    <location>
        <begin position="20"/>
        <end position="233"/>
    </location>
</feature>
<dbReference type="Proteomes" id="UP000039046">
    <property type="component" value="Unassembled WGS sequence"/>
</dbReference>
<dbReference type="HOGENOM" id="CLU_043994_4_2_1"/>
<dbReference type="AlphaFoldDB" id="A0A0A1TAC2"/>
<proteinExistence type="predicted"/>
<name>A0A0A1TAC2_9HYPO</name>
<gene>
    <name evidence="2" type="ORF">VHEMI07402</name>
</gene>
<feature type="signal peptide" evidence="1">
    <location>
        <begin position="1"/>
        <end position="19"/>
    </location>
</feature>
<dbReference type="Gene3D" id="3.90.280.10">
    <property type="entry name" value="PEBP-like"/>
    <property type="match status" value="1"/>
</dbReference>
<protein>
    <recommendedName>
        <fullName evidence="4">PEBP-like protein</fullName>
    </recommendedName>
</protein>
<dbReference type="InterPro" id="IPR008914">
    <property type="entry name" value="PEBP"/>
</dbReference>